<evidence type="ECO:0000259" key="1">
    <source>
        <dbReference type="Pfam" id="PF09331"/>
    </source>
</evidence>
<gene>
    <name evidence="2" type="primary">BnaC05g27120D</name>
    <name evidence="2" type="ORF">GSBRNA2T00058885001</name>
</gene>
<accession>A0A078HDT3</accession>
<dbReference type="Gramene" id="CDY35569">
    <property type="protein sequence ID" value="CDY35569"/>
    <property type="gene ID" value="GSBRNA2T00058885001"/>
</dbReference>
<dbReference type="EMBL" id="LK032355">
    <property type="protein sequence ID" value="CDY35569.1"/>
    <property type="molecule type" value="Genomic_DNA"/>
</dbReference>
<proteinExistence type="predicted"/>
<dbReference type="OMA" id="KSERAWF"/>
<feature type="domain" description="DUF1985" evidence="1">
    <location>
        <begin position="104"/>
        <end position="202"/>
    </location>
</feature>
<evidence type="ECO:0000313" key="2">
    <source>
        <dbReference type="EMBL" id="CDY35569.1"/>
    </source>
</evidence>
<organism evidence="2 3">
    <name type="scientific">Brassica napus</name>
    <name type="common">Rape</name>
    <dbReference type="NCBI Taxonomy" id="3708"/>
    <lineage>
        <taxon>Eukaryota</taxon>
        <taxon>Viridiplantae</taxon>
        <taxon>Streptophyta</taxon>
        <taxon>Embryophyta</taxon>
        <taxon>Tracheophyta</taxon>
        <taxon>Spermatophyta</taxon>
        <taxon>Magnoliopsida</taxon>
        <taxon>eudicotyledons</taxon>
        <taxon>Gunneridae</taxon>
        <taxon>Pentapetalae</taxon>
        <taxon>rosids</taxon>
        <taxon>malvids</taxon>
        <taxon>Brassicales</taxon>
        <taxon>Brassicaceae</taxon>
        <taxon>Brassiceae</taxon>
        <taxon>Brassica</taxon>
    </lineage>
</organism>
<dbReference type="Pfam" id="PF09331">
    <property type="entry name" value="DUF1985"/>
    <property type="match status" value="1"/>
</dbReference>
<dbReference type="Proteomes" id="UP000028999">
    <property type="component" value="Unassembled WGS sequence"/>
</dbReference>
<reference evidence="2 3" key="1">
    <citation type="journal article" date="2014" name="Science">
        <title>Plant genetics. Early allopolyploid evolution in the post-Neolithic Brassica napus oilseed genome.</title>
        <authorList>
            <person name="Chalhoub B."/>
            <person name="Denoeud F."/>
            <person name="Liu S."/>
            <person name="Parkin I.A."/>
            <person name="Tang H."/>
            <person name="Wang X."/>
            <person name="Chiquet J."/>
            <person name="Belcram H."/>
            <person name="Tong C."/>
            <person name="Samans B."/>
            <person name="Correa M."/>
            <person name="Da Silva C."/>
            <person name="Just J."/>
            <person name="Falentin C."/>
            <person name="Koh C.S."/>
            <person name="Le Clainche I."/>
            <person name="Bernard M."/>
            <person name="Bento P."/>
            <person name="Noel B."/>
            <person name="Labadie K."/>
            <person name="Alberti A."/>
            <person name="Charles M."/>
            <person name="Arnaud D."/>
            <person name="Guo H."/>
            <person name="Daviaud C."/>
            <person name="Alamery S."/>
            <person name="Jabbari K."/>
            <person name="Zhao M."/>
            <person name="Edger P.P."/>
            <person name="Chelaifa H."/>
            <person name="Tack D."/>
            <person name="Lassalle G."/>
            <person name="Mestiri I."/>
            <person name="Schnel N."/>
            <person name="Le Paslier M.C."/>
            <person name="Fan G."/>
            <person name="Renault V."/>
            <person name="Bayer P.E."/>
            <person name="Golicz A.A."/>
            <person name="Manoli S."/>
            <person name="Lee T.H."/>
            <person name="Thi V.H."/>
            <person name="Chalabi S."/>
            <person name="Hu Q."/>
            <person name="Fan C."/>
            <person name="Tollenaere R."/>
            <person name="Lu Y."/>
            <person name="Battail C."/>
            <person name="Shen J."/>
            <person name="Sidebottom C.H."/>
            <person name="Wang X."/>
            <person name="Canaguier A."/>
            <person name="Chauveau A."/>
            <person name="Berard A."/>
            <person name="Deniot G."/>
            <person name="Guan M."/>
            <person name="Liu Z."/>
            <person name="Sun F."/>
            <person name="Lim Y.P."/>
            <person name="Lyons E."/>
            <person name="Town C.D."/>
            <person name="Bancroft I."/>
            <person name="Wang X."/>
            <person name="Meng J."/>
            <person name="Ma J."/>
            <person name="Pires J.C."/>
            <person name="King G.J."/>
            <person name="Brunel D."/>
            <person name="Delourme R."/>
            <person name="Renard M."/>
            <person name="Aury J.M."/>
            <person name="Adams K.L."/>
            <person name="Batley J."/>
            <person name="Snowdon R.J."/>
            <person name="Tost J."/>
            <person name="Edwards D."/>
            <person name="Zhou Y."/>
            <person name="Hua W."/>
            <person name="Sharpe A.G."/>
            <person name="Paterson A.H."/>
            <person name="Guan C."/>
            <person name="Wincker P."/>
        </authorList>
    </citation>
    <scope>NUCLEOTIDE SEQUENCE [LARGE SCALE GENOMIC DNA]</scope>
    <source>
        <strain evidence="3">cv. Darmor-bzh</strain>
    </source>
</reference>
<dbReference type="PaxDb" id="3708-A0A078HDT3"/>
<dbReference type="InterPro" id="IPR015410">
    <property type="entry name" value="DUF1985"/>
</dbReference>
<sequence>MSQRIRNWKGKEDDDEEFEPTKAIKPSRMFFYHTEYKKQIKLEKRCLIVDVIQTFKTLKPEPSNAEKRWFEEHPQFRHLFHMKLDANAKKKSSNHKVQELWMLLLRTTDVARRREVWFIVNGVPIRYGLREHTLISGLNCRNYPLGYKQFGDRKFVKRHFKEGEPIRLEDVKAKLVEMGPHRDRLKMMVLFFLGSVICAQTKVGPGANDVLEFFQRDVDDLLTSARRFHGRDTPLII</sequence>
<protein>
    <submittedName>
        <fullName evidence="2">BnaC05g27120D protein</fullName>
    </submittedName>
</protein>
<keyword evidence="3" id="KW-1185">Reference proteome</keyword>
<evidence type="ECO:0000313" key="3">
    <source>
        <dbReference type="Proteomes" id="UP000028999"/>
    </source>
</evidence>
<name>A0A078HDT3_BRANA</name>
<dbReference type="STRING" id="3708.A0A078HDT3"/>
<dbReference type="AlphaFoldDB" id="A0A078HDT3"/>